<sequence>MKDYIKQLIERTQDNNLARCMVREYLQARLLESLQENGAFVNWAFVGGTALRFLYSMPRFSEDLAFSLSHPKAEDLFTGLMKKAQSSFQAEGYSLAIKAKAEKTVKSAFVRFEGLLFEMNLSRHQSETISIKVEIDTNPPAGANLETSILRRHCLLNLQHFDKSSLLAGKLHALLSRGYSKGRDLYDLMWYLSDRTWPGPNIILLNNALLQTGWDGPTITPDN</sequence>
<dbReference type="AlphaFoldDB" id="A0A0F9F1G3"/>
<dbReference type="InterPro" id="IPR014942">
    <property type="entry name" value="AbiEii"/>
</dbReference>
<protein>
    <recommendedName>
        <fullName evidence="2">Nucleotidyl transferase AbiEii/AbiGii toxin family protein</fullName>
    </recommendedName>
</protein>
<dbReference type="Pfam" id="PF08843">
    <property type="entry name" value="AbiEii"/>
    <property type="match status" value="1"/>
</dbReference>
<gene>
    <name evidence="1" type="ORF">LCGC14_2361030</name>
</gene>
<reference evidence="1" key="1">
    <citation type="journal article" date="2015" name="Nature">
        <title>Complex archaea that bridge the gap between prokaryotes and eukaryotes.</title>
        <authorList>
            <person name="Spang A."/>
            <person name="Saw J.H."/>
            <person name="Jorgensen S.L."/>
            <person name="Zaremba-Niedzwiedzka K."/>
            <person name="Martijn J."/>
            <person name="Lind A.E."/>
            <person name="van Eijk R."/>
            <person name="Schleper C."/>
            <person name="Guy L."/>
            <person name="Ettema T.J."/>
        </authorList>
    </citation>
    <scope>NUCLEOTIDE SEQUENCE</scope>
</reference>
<proteinExistence type="predicted"/>
<evidence type="ECO:0008006" key="2">
    <source>
        <dbReference type="Google" id="ProtNLM"/>
    </source>
</evidence>
<dbReference type="Gene3D" id="3.10.450.620">
    <property type="entry name" value="JHP933, nucleotidyltransferase-like core domain"/>
    <property type="match status" value="1"/>
</dbReference>
<dbReference type="EMBL" id="LAZR01034582">
    <property type="protein sequence ID" value="KKL44902.1"/>
    <property type="molecule type" value="Genomic_DNA"/>
</dbReference>
<comment type="caution">
    <text evidence="1">The sequence shown here is derived from an EMBL/GenBank/DDBJ whole genome shotgun (WGS) entry which is preliminary data.</text>
</comment>
<organism evidence="1">
    <name type="scientific">marine sediment metagenome</name>
    <dbReference type="NCBI Taxonomy" id="412755"/>
    <lineage>
        <taxon>unclassified sequences</taxon>
        <taxon>metagenomes</taxon>
        <taxon>ecological metagenomes</taxon>
    </lineage>
</organism>
<name>A0A0F9F1G3_9ZZZZ</name>
<evidence type="ECO:0000313" key="1">
    <source>
        <dbReference type="EMBL" id="KKL44902.1"/>
    </source>
</evidence>
<feature type="non-terminal residue" evidence="1">
    <location>
        <position position="223"/>
    </location>
</feature>
<accession>A0A0F9F1G3</accession>